<dbReference type="GO" id="GO:0005765">
    <property type="term" value="C:lysosomal membrane"/>
    <property type="evidence" value="ECO:0007669"/>
    <property type="project" value="UniProtKB-SubCell"/>
</dbReference>
<feature type="transmembrane region" description="Helical" evidence="25">
    <location>
        <begin position="138"/>
        <end position="163"/>
    </location>
</feature>
<evidence type="ECO:0000256" key="12">
    <source>
        <dbReference type="ARBA" id="ARBA00044891"/>
    </source>
</evidence>
<dbReference type="InterPro" id="IPR052187">
    <property type="entry name" value="MFSD1"/>
</dbReference>
<comment type="similarity">
    <text evidence="2">Belongs to the major facilitator superfamily.</text>
</comment>
<dbReference type="PANTHER" id="PTHR23512:SF3">
    <property type="entry name" value="MAJOR FACILITATOR SUPERFAMILY DOMAIN-CONTAINING PROTEIN 1"/>
    <property type="match status" value="1"/>
</dbReference>
<keyword evidence="7" id="KW-0458">Lysosome</keyword>
<dbReference type="Gene3D" id="1.20.1250.20">
    <property type="entry name" value="MFS general substrate transporter like domains"/>
    <property type="match status" value="1"/>
</dbReference>
<evidence type="ECO:0000256" key="16">
    <source>
        <dbReference type="ARBA" id="ARBA00044900"/>
    </source>
</evidence>
<evidence type="ECO:0000256" key="14">
    <source>
        <dbReference type="ARBA" id="ARBA00044898"/>
    </source>
</evidence>
<feature type="transmembrane region" description="Helical" evidence="25">
    <location>
        <begin position="47"/>
        <end position="66"/>
    </location>
</feature>
<proteinExistence type="inferred from homology"/>
<evidence type="ECO:0000259" key="26">
    <source>
        <dbReference type="PROSITE" id="PS50850"/>
    </source>
</evidence>
<comment type="function">
    <text evidence="23">Lysosomal dipeptide uniporter that selectively exports lysine, arginine or histidine-containing dipeptides with a net positive charge from the lysosome lumen into the cytosol. Could play a role in a specific type of protein O-glycosylation indirectly regulating macrophages migration and tissue invasion. Also essential for liver homeostasis.</text>
</comment>
<accession>A0A5M8P4M9</accession>
<evidence type="ECO:0000256" key="7">
    <source>
        <dbReference type="ARBA" id="ARBA00023228"/>
    </source>
</evidence>
<keyword evidence="6 25" id="KW-0472">Membrane</keyword>
<evidence type="ECO:0000256" key="9">
    <source>
        <dbReference type="ARBA" id="ARBA00044878"/>
    </source>
</evidence>
<dbReference type="GO" id="GO:0022857">
    <property type="term" value="F:transmembrane transporter activity"/>
    <property type="evidence" value="ECO:0007669"/>
    <property type="project" value="InterPro"/>
</dbReference>
<evidence type="ECO:0000256" key="15">
    <source>
        <dbReference type="ARBA" id="ARBA00044899"/>
    </source>
</evidence>
<comment type="subcellular location">
    <subcellularLocation>
        <location evidence="1">Lysosome membrane</location>
        <topology evidence="1">Multi-pass membrane protein</topology>
    </subcellularLocation>
</comment>
<comment type="catalytic activity">
    <reaction evidence="12">
        <text>L-lysyl-L-alpha-amino acid(out) = L-lysyl-L-alpha-amino acid(in)</text>
        <dbReference type="Rhea" id="RHEA:79387"/>
        <dbReference type="ChEBI" id="CHEBI:229965"/>
    </reaction>
</comment>
<dbReference type="InterPro" id="IPR036259">
    <property type="entry name" value="MFS_trans_sf"/>
</dbReference>
<evidence type="ECO:0000256" key="19">
    <source>
        <dbReference type="ARBA" id="ARBA00044919"/>
    </source>
</evidence>
<comment type="catalytic activity">
    <reaction evidence="14">
        <text>L-aspartyl-L-lysine(out) = L-aspartyl-L-lysine(in)</text>
        <dbReference type="Rhea" id="RHEA:79411"/>
        <dbReference type="ChEBI" id="CHEBI:229953"/>
    </reaction>
</comment>
<evidence type="ECO:0000256" key="25">
    <source>
        <dbReference type="SAM" id="Phobius"/>
    </source>
</evidence>
<dbReference type="Pfam" id="PF07690">
    <property type="entry name" value="MFS_1"/>
    <property type="match status" value="1"/>
</dbReference>
<evidence type="ECO:0000256" key="11">
    <source>
        <dbReference type="ARBA" id="ARBA00044884"/>
    </source>
</evidence>
<evidence type="ECO:0000256" key="8">
    <source>
        <dbReference type="ARBA" id="ARBA00044876"/>
    </source>
</evidence>
<feature type="transmembrane region" description="Helical" evidence="25">
    <location>
        <begin position="175"/>
        <end position="198"/>
    </location>
</feature>
<feature type="domain" description="Major facilitator superfamily (MFS) profile" evidence="26">
    <location>
        <begin position="48"/>
        <end position="262"/>
    </location>
</feature>
<keyword evidence="5 25" id="KW-1133">Transmembrane helix</keyword>
<evidence type="ECO:0000256" key="2">
    <source>
        <dbReference type="ARBA" id="ARBA00008335"/>
    </source>
</evidence>
<evidence type="ECO:0000313" key="28">
    <source>
        <dbReference type="Proteomes" id="UP000324575"/>
    </source>
</evidence>
<feature type="transmembrane region" description="Helical" evidence="25">
    <location>
        <begin position="223"/>
        <end position="244"/>
    </location>
</feature>
<dbReference type="SUPFAM" id="SSF103473">
    <property type="entry name" value="MFS general substrate transporter"/>
    <property type="match status" value="1"/>
</dbReference>
<evidence type="ECO:0000256" key="10">
    <source>
        <dbReference type="ARBA" id="ARBA00044881"/>
    </source>
</evidence>
<dbReference type="InterPro" id="IPR011701">
    <property type="entry name" value="MFS"/>
</dbReference>
<evidence type="ECO:0000256" key="6">
    <source>
        <dbReference type="ARBA" id="ARBA00023136"/>
    </source>
</evidence>
<comment type="catalytic activity">
    <reaction evidence="17">
        <text>L-arginyl-glycine(out) = L-arginyl-glycine(in)</text>
        <dbReference type="Rhea" id="RHEA:79391"/>
        <dbReference type="ChEBI" id="CHEBI:229955"/>
    </reaction>
</comment>
<evidence type="ECO:0000256" key="21">
    <source>
        <dbReference type="ARBA" id="ARBA00044985"/>
    </source>
</evidence>
<comment type="catalytic activity">
    <reaction evidence="18">
        <text>L-histidyl-L-alpha-amino acid(out) = L-histidyl-L-alpha-amino acid(in)</text>
        <dbReference type="Rhea" id="RHEA:79379"/>
        <dbReference type="ChEBI" id="CHEBI:229964"/>
    </reaction>
</comment>
<evidence type="ECO:0000256" key="4">
    <source>
        <dbReference type="ARBA" id="ARBA00022692"/>
    </source>
</evidence>
<evidence type="ECO:0000256" key="1">
    <source>
        <dbReference type="ARBA" id="ARBA00004155"/>
    </source>
</evidence>
<comment type="caution">
    <text evidence="27">The sequence shown here is derived from an EMBL/GenBank/DDBJ whole genome shotgun (WGS) entry which is preliminary data.</text>
</comment>
<protein>
    <recommendedName>
        <fullName evidence="21">Lysosomal dipeptide transporter MFSD1</fullName>
    </recommendedName>
    <alternativeName>
        <fullName evidence="22">Major facilitator superfamily domain-containing protein 1</fullName>
    </alternativeName>
</protein>
<comment type="catalytic activity">
    <reaction evidence="11">
        <text>L-alpha-aminoacyl-L-histidine(out) = L-alpha-aminoacyl-L-histidine(in)</text>
        <dbReference type="Rhea" id="RHEA:79375"/>
        <dbReference type="ChEBI" id="CHEBI:229967"/>
    </reaction>
</comment>
<dbReference type="PROSITE" id="PS50850">
    <property type="entry name" value="MFS"/>
    <property type="match status" value="1"/>
</dbReference>
<dbReference type="PANTHER" id="PTHR23512">
    <property type="entry name" value="MAJOR FACILITATOR SUPERFAMILY DOMAIN-CONTAINING PROTEIN 1"/>
    <property type="match status" value="1"/>
</dbReference>
<evidence type="ECO:0000256" key="18">
    <source>
        <dbReference type="ARBA" id="ARBA00044912"/>
    </source>
</evidence>
<keyword evidence="4 25" id="KW-0812">Transmembrane</keyword>
<comment type="catalytic activity">
    <reaction evidence="9">
        <text>L-histidyl-glycine(out) = L-histidyl-glycine(in)</text>
        <dbReference type="Rhea" id="RHEA:79395"/>
        <dbReference type="ChEBI" id="CHEBI:229957"/>
    </reaction>
</comment>
<dbReference type="Proteomes" id="UP000324575">
    <property type="component" value="Unassembled WGS sequence"/>
</dbReference>
<comment type="catalytic activity">
    <reaction evidence="16">
        <text>L-lysyl-L-lysine(out) = L-lysyl-L-lysine(in)</text>
        <dbReference type="Rhea" id="RHEA:79403"/>
        <dbReference type="ChEBI" id="CHEBI:229956"/>
    </reaction>
</comment>
<evidence type="ECO:0000256" key="20">
    <source>
        <dbReference type="ARBA" id="ARBA00044924"/>
    </source>
</evidence>
<dbReference type="InterPro" id="IPR020846">
    <property type="entry name" value="MFS_dom"/>
</dbReference>
<comment type="catalytic activity">
    <reaction evidence="19">
        <text>L-alanyl-L-lysine(out) = L-alanyl-L-lysine(in)</text>
        <dbReference type="Rhea" id="RHEA:79415"/>
        <dbReference type="ChEBI" id="CHEBI:192470"/>
    </reaction>
</comment>
<keyword evidence="3" id="KW-0813">Transport</keyword>
<gene>
    <name evidence="27" type="ORF">EZS26_000484</name>
</gene>
<evidence type="ECO:0000313" key="27">
    <source>
        <dbReference type="EMBL" id="KAA6303324.1"/>
    </source>
</evidence>
<reference evidence="27 28" key="1">
    <citation type="submission" date="2019-03" db="EMBL/GenBank/DDBJ databases">
        <title>Single cell metagenomics reveals metabolic interactions within the superorganism composed of flagellate Streblomastix strix and complex community of Bacteroidetes bacteria on its surface.</title>
        <authorList>
            <person name="Treitli S.C."/>
            <person name="Kolisko M."/>
            <person name="Husnik F."/>
            <person name="Keeling P."/>
            <person name="Hampl V."/>
        </authorList>
    </citation>
    <scope>NUCLEOTIDE SEQUENCE [LARGE SCALE GENOMIC DNA]</scope>
    <source>
        <strain evidence="27">St1</strain>
    </source>
</reference>
<evidence type="ECO:0000256" key="5">
    <source>
        <dbReference type="ARBA" id="ARBA00022989"/>
    </source>
</evidence>
<name>A0A5M8P4M9_9BACT</name>
<evidence type="ECO:0000256" key="24">
    <source>
        <dbReference type="ARBA" id="ARBA00046376"/>
    </source>
</evidence>
<organism evidence="27 28">
    <name type="scientific">Candidatus Ordinivivax streblomastigis</name>
    <dbReference type="NCBI Taxonomy" id="2540710"/>
    <lineage>
        <taxon>Bacteria</taxon>
        <taxon>Pseudomonadati</taxon>
        <taxon>Bacteroidota</taxon>
        <taxon>Bacteroidia</taxon>
        <taxon>Bacteroidales</taxon>
        <taxon>Candidatus Ordinivivax</taxon>
    </lineage>
</organism>
<evidence type="ECO:0000256" key="13">
    <source>
        <dbReference type="ARBA" id="ARBA00044893"/>
    </source>
</evidence>
<comment type="catalytic activity">
    <reaction evidence="13">
        <text>L-alpha-aminoacyl-L-lysine(out) = L-alpha-aminoacyl-L-lysine(in)</text>
        <dbReference type="Rhea" id="RHEA:79383"/>
        <dbReference type="ChEBI" id="CHEBI:229966"/>
    </reaction>
</comment>
<dbReference type="EMBL" id="SNRX01000002">
    <property type="protein sequence ID" value="KAA6303324.1"/>
    <property type="molecule type" value="Genomic_DNA"/>
</dbReference>
<dbReference type="AlphaFoldDB" id="A0A5M8P4M9"/>
<feature type="transmembrane region" description="Helical" evidence="25">
    <location>
        <begin position="113"/>
        <end position="132"/>
    </location>
</feature>
<sequence length="262" mass="29387">MHNKKRERIIGVERFFVQLDKEEADNHTAPEEEFKLSDITAIAKIKAFWLITILCVLFYSAVFPFIKYATRLIIQKYNVSDEFAGYIPALLPLGALILTPVFGGLYDKKGKGASIMIIGSVILLCVHILFSIPSLNNLYMAIGLVLILGVGFSLVPSAMWPSVAKIIPEQRVGTAYAMVFWVQNWGLMFVPMLIGYVLDKYCIIGATVKSINGVETETVLYNYTLPMLIFACFGALSILFAFWLKHEDAKKGYGLEKPNIER</sequence>
<comment type="catalytic activity">
    <reaction evidence="15">
        <text>L-arginyl-L-alpha-amino acid(out) = L-arginyl-L-alpha-amino acid(in)</text>
        <dbReference type="Rhea" id="RHEA:79371"/>
        <dbReference type="ChEBI" id="CHEBI:84315"/>
    </reaction>
</comment>
<comment type="subunit">
    <text evidence="24">Homodimer. Interacts with lysosomal protein GLMP (via lumenal domain); the interaction starts while both proteins are still in the endoplasmic reticulum and is required for stabilization of MFSD1 in lysosomes but has no direct effect on its targeting to lysosomes or transporter activity.</text>
</comment>
<evidence type="ECO:0000256" key="22">
    <source>
        <dbReference type="ARBA" id="ARBA00045018"/>
    </source>
</evidence>
<evidence type="ECO:0000256" key="23">
    <source>
        <dbReference type="ARBA" id="ARBA00045709"/>
    </source>
</evidence>
<comment type="catalytic activity">
    <reaction evidence="20">
        <text>L-lysyl-glycine(out) = L-lysyl-glycine(in)</text>
        <dbReference type="Rhea" id="RHEA:79407"/>
        <dbReference type="ChEBI" id="CHEBI:191202"/>
    </reaction>
</comment>
<feature type="transmembrane region" description="Helical" evidence="25">
    <location>
        <begin position="86"/>
        <end position="106"/>
    </location>
</feature>
<evidence type="ECO:0000256" key="17">
    <source>
        <dbReference type="ARBA" id="ARBA00044903"/>
    </source>
</evidence>
<comment type="catalytic activity">
    <reaction evidence="8">
        <text>L-lysyl-L-alanine(out) = L-lysyl-L-alanine(in)</text>
        <dbReference type="Rhea" id="RHEA:79399"/>
        <dbReference type="ChEBI" id="CHEBI:229954"/>
    </reaction>
</comment>
<evidence type="ECO:0000256" key="3">
    <source>
        <dbReference type="ARBA" id="ARBA00022448"/>
    </source>
</evidence>
<comment type="catalytic activity">
    <reaction evidence="10">
        <text>L-alpha-aminoacyl-L-arginine(out) = L-alpha-aminoacyl-L-arginine(in)</text>
        <dbReference type="Rhea" id="RHEA:79367"/>
        <dbReference type="ChEBI" id="CHEBI:229968"/>
    </reaction>
</comment>